<dbReference type="SUPFAM" id="SSF52833">
    <property type="entry name" value="Thioredoxin-like"/>
    <property type="match status" value="1"/>
</dbReference>
<feature type="transmembrane region" description="Helical" evidence="4">
    <location>
        <begin position="54"/>
        <end position="72"/>
    </location>
</feature>
<keyword evidence="2" id="KW-0201">Cytochrome c-type biogenesis</keyword>
<evidence type="ECO:0000313" key="7">
    <source>
        <dbReference type="Proteomes" id="UP000239477"/>
    </source>
</evidence>
<keyword evidence="7" id="KW-1185">Reference proteome</keyword>
<dbReference type="CDD" id="cd02966">
    <property type="entry name" value="TlpA_like_family"/>
    <property type="match status" value="1"/>
</dbReference>
<evidence type="ECO:0000256" key="3">
    <source>
        <dbReference type="ARBA" id="ARBA00023284"/>
    </source>
</evidence>
<dbReference type="PROSITE" id="PS51352">
    <property type="entry name" value="THIOREDOXIN_2"/>
    <property type="match status" value="1"/>
</dbReference>
<evidence type="ECO:0000259" key="5">
    <source>
        <dbReference type="PROSITE" id="PS51352"/>
    </source>
</evidence>
<dbReference type="PANTHER" id="PTHR42852">
    <property type="entry name" value="THIOL:DISULFIDE INTERCHANGE PROTEIN DSBE"/>
    <property type="match status" value="1"/>
</dbReference>
<feature type="domain" description="Thioredoxin" evidence="5">
    <location>
        <begin position="138"/>
        <end position="279"/>
    </location>
</feature>
<dbReference type="PROSITE" id="PS00194">
    <property type="entry name" value="THIOREDOXIN_1"/>
    <property type="match status" value="1"/>
</dbReference>
<protein>
    <submittedName>
        <fullName evidence="6">Alkyl hydroperoxide reductase</fullName>
    </submittedName>
</protein>
<name>A0A2S0I8B8_9BURK</name>
<feature type="transmembrane region" description="Helical" evidence="4">
    <location>
        <begin position="118"/>
        <end position="139"/>
    </location>
</feature>
<sequence length="284" mass="30154">MPPAIRLGPLVFPAELAVLVAAVAVGLLAARLLGRRDGNGARGEDGRRVDVSGVLWGALIAGLVAARLGFVWQFREQFAQAPMAILDVRDGGWAGMLGLSVAWAYAVATLLRRAAPRLPLLGALVLATATWLAGSRLLAPSDKSPTVLTQLQLQDMDGGPLALSAFQGKPTVINLWASWCPPCRREMPAFQAAQAAHPDVNFVFLNQGETAPEVAQYLLEHAPALRNVLRDPASDASRQLSNHGLPATLFLDANGRVVDLRVGELSAATLAQRLETLQEEGGQD</sequence>
<dbReference type="Gene3D" id="3.40.30.10">
    <property type="entry name" value="Glutaredoxin"/>
    <property type="match status" value="1"/>
</dbReference>
<keyword evidence="3" id="KW-0676">Redox-active center</keyword>
<dbReference type="InterPro" id="IPR050553">
    <property type="entry name" value="Thioredoxin_ResA/DsbE_sf"/>
</dbReference>
<dbReference type="InterPro" id="IPR013740">
    <property type="entry name" value="Redoxin"/>
</dbReference>
<evidence type="ECO:0000256" key="2">
    <source>
        <dbReference type="ARBA" id="ARBA00022748"/>
    </source>
</evidence>
<dbReference type="InterPro" id="IPR013766">
    <property type="entry name" value="Thioredoxin_domain"/>
</dbReference>
<dbReference type="InterPro" id="IPR036249">
    <property type="entry name" value="Thioredoxin-like_sf"/>
</dbReference>
<dbReference type="EMBL" id="CP023270">
    <property type="protein sequence ID" value="AVJ28271.1"/>
    <property type="molecule type" value="Genomic_DNA"/>
</dbReference>
<dbReference type="InterPro" id="IPR017937">
    <property type="entry name" value="Thioredoxin_CS"/>
</dbReference>
<gene>
    <name evidence="6" type="ORF">CLM73_14755</name>
</gene>
<accession>A0A2S0I8B8</accession>
<keyword evidence="4" id="KW-1133">Transmembrane helix</keyword>
<dbReference type="PANTHER" id="PTHR42852:SF18">
    <property type="entry name" value="CHROMOSOME UNDETERMINED SCAFFOLD_47, WHOLE GENOME SHOTGUN SEQUENCE"/>
    <property type="match status" value="1"/>
</dbReference>
<dbReference type="OrthoDB" id="9811352at2"/>
<dbReference type="Proteomes" id="UP000239477">
    <property type="component" value="Chromosome"/>
</dbReference>
<keyword evidence="4" id="KW-0472">Membrane</keyword>
<keyword evidence="4" id="KW-0812">Transmembrane</keyword>
<proteinExistence type="predicted"/>
<dbReference type="GO" id="GO:0015036">
    <property type="term" value="F:disulfide oxidoreductase activity"/>
    <property type="evidence" value="ECO:0007669"/>
    <property type="project" value="UniProtKB-ARBA"/>
</dbReference>
<feature type="transmembrane region" description="Helical" evidence="4">
    <location>
        <begin position="12"/>
        <end position="33"/>
    </location>
</feature>
<evidence type="ECO:0000256" key="4">
    <source>
        <dbReference type="SAM" id="Phobius"/>
    </source>
</evidence>
<organism evidence="6 7">
    <name type="scientific">Achromobacter spanius</name>
    <dbReference type="NCBI Taxonomy" id="217203"/>
    <lineage>
        <taxon>Bacteria</taxon>
        <taxon>Pseudomonadati</taxon>
        <taxon>Pseudomonadota</taxon>
        <taxon>Betaproteobacteria</taxon>
        <taxon>Burkholderiales</taxon>
        <taxon>Alcaligenaceae</taxon>
        <taxon>Achromobacter</taxon>
    </lineage>
</organism>
<evidence type="ECO:0000256" key="1">
    <source>
        <dbReference type="ARBA" id="ARBA00004196"/>
    </source>
</evidence>
<dbReference type="Pfam" id="PF08534">
    <property type="entry name" value="Redoxin"/>
    <property type="match status" value="1"/>
</dbReference>
<dbReference type="GO" id="GO:0017004">
    <property type="term" value="P:cytochrome complex assembly"/>
    <property type="evidence" value="ECO:0007669"/>
    <property type="project" value="UniProtKB-KW"/>
</dbReference>
<reference evidence="6 7" key="1">
    <citation type="submission" date="2017-09" db="EMBL/GenBank/DDBJ databases">
        <title>Genomic, metabolic, and phenotypic characteristics of bacterial isolates from the natural microbiome of the model nematode Caenorhabditis elegans.</title>
        <authorList>
            <person name="Zimmermann J."/>
            <person name="Obeng N."/>
            <person name="Yang W."/>
            <person name="Obeng O."/>
            <person name="Kissoyan K."/>
            <person name="Pees B."/>
            <person name="Dirksen P."/>
            <person name="Hoppner M."/>
            <person name="Franke A."/>
            <person name="Rosenstiel P."/>
            <person name="Leippe M."/>
            <person name="Dierking K."/>
            <person name="Kaleta C."/>
            <person name="Schulenburg H."/>
        </authorList>
    </citation>
    <scope>NUCLEOTIDE SEQUENCE [LARGE SCALE GENOMIC DNA]</scope>
    <source>
        <strain evidence="6 7">MYb73</strain>
    </source>
</reference>
<comment type="subcellular location">
    <subcellularLocation>
        <location evidence="1">Cell envelope</location>
    </subcellularLocation>
</comment>
<dbReference type="GO" id="GO:0030313">
    <property type="term" value="C:cell envelope"/>
    <property type="evidence" value="ECO:0007669"/>
    <property type="project" value="UniProtKB-SubCell"/>
</dbReference>
<evidence type="ECO:0000313" key="6">
    <source>
        <dbReference type="EMBL" id="AVJ28271.1"/>
    </source>
</evidence>
<dbReference type="RefSeq" id="WP_105239070.1">
    <property type="nucleotide sequence ID" value="NZ_CP023270.1"/>
</dbReference>
<dbReference type="AlphaFoldDB" id="A0A2S0I8B8"/>
<feature type="transmembrane region" description="Helical" evidence="4">
    <location>
        <begin position="92"/>
        <end position="111"/>
    </location>
</feature>